<dbReference type="RefSeq" id="WP_136575613.1">
    <property type="nucleotide sequence ID" value="NZ_STFF01000001.1"/>
</dbReference>
<evidence type="ECO:0000313" key="1">
    <source>
        <dbReference type="EMBL" id="THU41123.1"/>
    </source>
</evidence>
<dbReference type="OrthoDB" id="5292493at2"/>
<proteinExistence type="predicted"/>
<organism evidence="1 2">
    <name type="scientific">Niastella caeni</name>
    <dbReference type="NCBI Taxonomy" id="2569763"/>
    <lineage>
        <taxon>Bacteria</taxon>
        <taxon>Pseudomonadati</taxon>
        <taxon>Bacteroidota</taxon>
        <taxon>Chitinophagia</taxon>
        <taxon>Chitinophagales</taxon>
        <taxon>Chitinophagaceae</taxon>
        <taxon>Niastella</taxon>
    </lineage>
</organism>
<evidence type="ECO:0000313" key="2">
    <source>
        <dbReference type="Proteomes" id="UP000306918"/>
    </source>
</evidence>
<keyword evidence="2" id="KW-1185">Reference proteome</keyword>
<comment type="caution">
    <text evidence="1">The sequence shown here is derived from an EMBL/GenBank/DDBJ whole genome shotgun (WGS) entry which is preliminary data.</text>
</comment>
<sequence length="289" mass="32489">MDIIKLRAALWIVLGMAMLPTACSQKRKFEGPPGYNINEPQKIVMPPSLEEISGIAFNHGNSDTVYAQEDESGKLYYLKPGDKRSSNFKFGKHGDYEDVQICNNYVIMLRSNGILFTFPFADIHQQEETGNVAEWKDLLPKGEYEGMYADEASKLIYVICKQCEDEKSSKMAKGYILQLSDDGKITQNNTFSVDVKEIESLTGDKKINFRPSALAQNPRTKEWYLVSSINKLLVIADSNWKVTAAYKLNPALYIQPEGIAFDKNSNLYISNEGGDLHSGNILKTTWSGK</sequence>
<dbReference type="AlphaFoldDB" id="A0A4S8HZ84"/>
<protein>
    <submittedName>
        <fullName evidence="1">SdiA-regulated family protein</fullName>
    </submittedName>
</protein>
<dbReference type="Proteomes" id="UP000306918">
    <property type="component" value="Unassembled WGS sequence"/>
</dbReference>
<accession>A0A4S8HZ84</accession>
<gene>
    <name evidence="1" type="ORF">FAM09_03140</name>
</gene>
<dbReference type="SUPFAM" id="SSF50956">
    <property type="entry name" value="Thermostable phytase (3-phytase)"/>
    <property type="match status" value="1"/>
</dbReference>
<reference evidence="1 2" key="1">
    <citation type="submission" date="2019-04" db="EMBL/GenBank/DDBJ databases">
        <title>Niastella caeni sp. nov., isolated from activated sludge.</title>
        <authorList>
            <person name="Sheng M."/>
        </authorList>
    </citation>
    <scope>NUCLEOTIDE SEQUENCE [LARGE SCALE GENOMIC DNA]</scope>
    <source>
        <strain evidence="1 2">HX-2-15</strain>
    </source>
</reference>
<name>A0A4S8HZ84_9BACT</name>
<dbReference type="EMBL" id="STFF01000001">
    <property type="protein sequence ID" value="THU41123.1"/>
    <property type="molecule type" value="Genomic_DNA"/>
</dbReference>